<protein>
    <submittedName>
        <fullName evidence="1">Uncharacterized protein</fullName>
    </submittedName>
</protein>
<gene>
    <name evidence="1" type="ORF">J5W02_13905</name>
</gene>
<evidence type="ECO:0000313" key="1">
    <source>
        <dbReference type="EMBL" id="MBW7573904.1"/>
    </source>
</evidence>
<reference evidence="1 2" key="1">
    <citation type="submission" date="2021-03" db="EMBL/GenBank/DDBJ databases">
        <title>Caproiciproducens sp. nov. isolated from feces of cow.</title>
        <authorList>
            <person name="Choi J.-Y."/>
        </authorList>
    </citation>
    <scope>NUCLEOTIDE SEQUENCE [LARGE SCALE GENOMIC DNA]</scope>
    <source>
        <strain evidence="1 2">AGMB10547</strain>
    </source>
</reference>
<organism evidence="1 2">
    <name type="scientific">Caproiciproducens faecalis</name>
    <dbReference type="NCBI Taxonomy" id="2820301"/>
    <lineage>
        <taxon>Bacteria</taxon>
        <taxon>Bacillati</taxon>
        <taxon>Bacillota</taxon>
        <taxon>Clostridia</taxon>
        <taxon>Eubacteriales</taxon>
        <taxon>Acutalibacteraceae</taxon>
        <taxon>Caproiciproducens</taxon>
    </lineage>
</organism>
<evidence type="ECO:0000313" key="2">
    <source>
        <dbReference type="Proteomes" id="UP000719942"/>
    </source>
</evidence>
<sequence length="97" mass="10327">MNGTYSVTLQTPFGIQKGTVTFVDNNGILSGSIRTMGNTSFFRNGKINGNSFEFSGILNAGFFNLRYSIKGTMEGDTLKAVALTSSGTFPINGTRVA</sequence>
<name>A0ABS7DRH9_9FIRM</name>
<keyword evidence="2" id="KW-1185">Reference proteome</keyword>
<dbReference type="RefSeq" id="WP_219966306.1">
    <property type="nucleotide sequence ID" value="NZ_JAGFNZ010000006.1"/>
</dbReference>
<accession>A0ABS7DRH9</accession>
<proteinExistence type="predicted"/>
<dbReference type="EMBL" id="JAGFNZ010000006">
    <property type="protein sequence ID" value="MBW7573904.1"/>
    <property type="molecule type" value="Genomic_DNA"/>
</dbReference>
<comment type="caution">
    <text evidence="1">The sequence shown here is derived from an EMBL/GenBank/DDBJ whole genome shotgun (WGS) entry which is preliminary data.</text>
</comment>
<dbReference type="Proteomes" id="UP000719942">
    <property type="component" value="Unassembled WGS sequence"/>
</dbReference>